<dbReference type="Proteomes" id="UP001165063">
    <property type="component" value="Unassembled WGS sequence"/>
</dbReference>
<dbReference type="AlphaFoldDB" id="A0A9W6Z1C4"/>
<comment type="caution">
    <text evidence="1">The sequence shown here is derived from an EMBL/GenBank/DDBJ whole genome shotgun (WGS) entry which is preliminary data.</text>
</comment>
<reference evidence="1" key="1">
    <citation type="submission" date="2023-04" db="EMBL/GenBank/DDBJ databases">
        <title>Ambrosiozyma monospora NBRC 1965.</title>
        <authorList>
            <person name="Ichikawa N."/>
            <person name="Sato H."/>
            <person name="Tonouchi N."/>
        </authorList>
    </citation>
    <scope>NUCLEOTIDE SEQUENCE</scope>
    <source>
        <strain evidence="1">NBRC 1965</strain>
    </source>
</reference>
<evidence type="ECO:0000313" key="1">
    <source>
        <dbReference type="EMBL" id="GMG40506.1"/>
    </source>
</evidence>
<organism evidence="1 2">
    <name type="scientific">Ambrosiozyma monospora</name>
    <name type="common">Yeast</name>
    <name type="synonym">Endomycopsis monosporus</name>
    <dbReference type="NCBI Taxonomy" id="43982"/>
    <lineage>
        <taxon>Eukaryota</taxon>
        <taxon>Fungi</taxon>
        <taxon>Dikarya</taxon>
        <taxon>Ascomycota</taxon>
        <taxon>Saccharomycotina</taxon>
        <taxon>Pichiomycetes</taxon>
        <taxon>Pichiales</taxon>
        <taxon>Pichiaceae</taxon>
        <taxon>Ambrosiozyma</taxon>
    </lineage>
</organism>
<evidence type="ECO:0000313" key="2">
    <source>
        <dbReference type="Proteomes" id="UP001165063"/>
    </source>
</evidence>
<dbReference type="EMBL" id="BSXU01003873">
    <property type="protein sequence ID" value="GMG40506.1"/>
    <property type="molecule type" value="Genomic_DNA"/>
</dbReference>
<gene>
    <name evidence="1" type="ORF">Amon01_000624700</name>
</gene>
<accession>A0A9W6Z1C4</accession>
<keyword evidence="2" id="KW-1185">Reference proteome</keyword>
<sequence>MIRAIQTTCKYNILKKFNSTLAVGAKINNVEELQKLFNKSTWNTNDLLQQASTIESTTEIDKSILTKLLNLTGLTTNITEEHERELISSLNEQLKFINQLHSIEITTDAKCSDKPQLTRLIDDLSTEDTLTYDELISDIENTKVDEQKGEVEDSWDATSLSNEAEDSYFIVKEGLIKKNKQ</sequence>
<protein>
    <submittedName>
        <fullName evidence="1">Unnamed protein product</fullName>
    </submittedName>
</protein>
<dbReference type="OrthoDB" id="4053592at2759"/>
<proteinExistence type="predicted"/>
<dbReference type="Pfam" id="PF20977">
    <property type="entry name" value="GatF"/>
    <property type="match status" value="1"/>
</dbReference>
<name>A0A9W6Z1C4_AMBMO</name>